<protein>
    <recommendedName>
        <fullName evidence="4">Glucose-6-phosphate isomerase</fullName>
        <ecNumber evidence="4">5.3.1.9</ecNumber>
    </recommendedName>
</protein>
<evidence type="ECO:0000313" key="7">
    <source>
        <dbReference type="Proteomes" id="UP000246050"/>
    </source>
</evidence>
<evidence type="ECO:0000256" key="2">
    <source>
        <dbReference type="ARBA" id="ARBA00023152"/>
    </source>
</evidence>
<dbReference type="PANTHER" id="PTHR11469">
    <property type="entry name" value="GLUCOSE-6-PHOSPHATE ISOMERASE"/>
    <property type="match status" value="1"/>
</dbReference>
<dbReference type="InterPro" id="IPR001347">
    <property type="entry name" value="SIS_dom"/>
</dbReference>
<name>A0A317D1H2_9ACTN</name>
<keyword evidence="2 4" id="KW-0324">Glycolysis</keyword>
<dbReference type="GO" id="GO:0006094">
    <property type="term" value="P:gluconeogenesis"/>
    <property type="evidence" value="ECO:0007669"/>
    <property type="project" value="UniProtKB-KW"/>
</dbReference>
<dbReference type="PANTHER" id="PTHR11469:SF1">
    <property type="entry name" value="GLUCOSE-6-PHOSPHATE ISOMERASE"/>
    <property type="match status" value="1"/>
</dbReference>
<sequence>MSDLLAGPADAAAGLAVYGADAVDRSAPASVRDALARRGVPAALAAKDPTLWGPEAEPTAKARLGWLDTHRRSRELLPQLAELTAELEDLDHVVLAGMGGSSLAPEVIARTLGRPLTVLDTTDPGQVRATLADRLERTVVVISSKSGGTVETDSHRRAYWQAFLDAGMTEAEAARHFVVVTDPGSPLAETAAEMGVVTIFADPEVGGRYSALTAFGLVPAALAGAEVTELLDEAEALGGALGRDRDNPGLALGAALAAAATTGRDKVALVGDGTGIDGLGDWVEQLLAESTGKAGVGILPVVVESPRAPGAAGPDVLTVSYGGALTAGDVPGGGGNPDVAVNGPLGAHFLTWEYATAIAGVVLGVDPFDQPNVTECKENTSRILAAGPPAETPSFAEGAIEVYAPPAAPGDLAGVLRWLLDGLGDDGYLAVLAYLDRQADAAMAGLRPLLAEAAGRPVTFGWGPRFLHSTGQYHKGGPQVGSFLQVTGAVAEDLPVPGRPYTFGELQAAQAAGDRQALAGRERPVLRLHLTERAAGVAQLLDAAGRTRT</sequence>
<feature type="domain" description="SIS" evidence="5">
    <location>
        <begin position="83"/>
        <end position="230"/>
    </location>
</feature>
<reference evidence="6 7" key="1">
    <citation type="submission" date="2018-05" db="EMBL/GenBank/DDBJ databases">
        <title>Micromonosporas from Atacama Desert.</title>
        <authorList>
            <person name="Carro L."/>
            <person name="Golinska P."/>
            <person name="Klenk H.-P."/>
            <person name="Goodfellow M."/>
        </authorList>
    </citation>
    <scope>NUCLEOTIDE SEQUENCE [LARGE SCALE GENOMIC DNA]</scope>
    <source>
        <strain evidence="6 7">4G51</strain>
    </source>
</reference>
<evidence type="ECO:0000256" key="4">
    <source>
        <dbReference type="RuleBase" id="RU000612"/>
    </source>
</evidence>
<dbReference type="AlphaFoldDB" id="A0A317D1H2"/>
<keyword evidence="1 4" id="KW-0312">Gluconeogenesis</keyword>
<dbReference type="GO" id="GO:0004347">
    <property type="term" value="F:glucose-6-phosphate isomerase activity"/>
    <property type="evidence" value="ECO:0007669"/>
    <property type="project" value="UniProtKB-EC"/>
</dbReference>
<dbReference type="RefSeq" id="WP_109805971.1">
    <property type="nucleotide sequence ID" value="NZ_QGKS01000520.1"/>
</dbReference>
<dbReference type="GO" id="GO:0051156">
    <property type="term" value="P:glucose 6-phosphate metabolic process"/>
    <property type="evidence" value="ECO:0007669"/>
    <property type="project" value="TreeGrafter"/>
</dbReference>
<comment type="caution">
    <text evidence="6">The sequence shown here is derived from an EMBL/GenBank/DDBJ whole genome shotgun (WGS) entry which is preliminary data.</text>
</comment>
<evidence type="ECO:0000256" key="1">
    <source>
        <dbReference type="ARBA" id="ARBA00022432"/>
    </source>
</evidence>
<comment type="similarity">
    <text evidence="4">Belongs to the GPI family.</text>
</comment>
<dbReference type="UniPathway" id="UPA00109">
    <property type="reaction ID" value="UER00181"/>
</dbReference>
<comment type="pathway">
    <text evidence="4">Carbohydrate degradation; glycolysis; D-glyceraldehyde 3-phosphate and glycerone phosphate from D-glucose: step 2/4.</text>
</comment>
<organism evidence="6 7">
    <name type="scientific">Micromonospora sicca</name>
    <dbReference type="NCBI Taxonomy" id="2202420"/>
    <lineage>
        <taxon>Bacteria</taxon>
        <taxon>Bacillati</taxon>
        <taxon>Actinomycetota</taxon>
        <taxon>Actinomycetes</taxon>
        <taxon>Micromonosporales</taxon>
        <taxon>Micromonosporaceae</taxon>
        <taxon>Micromonospora</taxon>
    </lineage>
</organism>
<dbReference type="Proteomes" id="UP000246050">
    <property type="component" value="Unassembled WGS sequence"/>
</dbReference>
<keyword evidence="3 4" id="KW-0413">Isomerase</keyword>
<proteinExistence type="inferred from homology"/>
<dbReference type="Gene3D" id="3.40.50.10490">
    <property type="entry name" value="Glucose-6-phosphate isomerase like protein, domain 1"/>
    <property type="match status" value="3"/>
</dbReference>
<dbReference type="GO" id="GO:0048029">
    <property type="term" value="F:monosaccharide binding"/>
    <property type="evidence" value="ECO:0007669"/>
    <property type="project" value="TreeGrafter"/>
</dbReference>
<dbReference type="OrthoDB" id="140919at2"/>
<dbReference type="Pfam" id="PF00342">
    <property type="entry name" value="PGI"/>
    <property type="match status" value="1"/>
</dbReference>
<dbReference type="GO" id="GO:0006096">
    <property type="term" value="P:glycolytic process"/>
    <property type="evidence" value="ECO:0007669"/>
    <property type="project" value="UniProtKB-UniPathway"/>
</dbReference>
<comment type="catalytic activity">
    <reaction evidence="4">
        <text>alpha-D-glucose 6-phosphate = beta-D-fructose 6-phosphate</text>
        <dbReference type="Rhea" id="RHEA:11816"/>
        <dbReference type="ChEBI" id="CHEBI:57634"/>
        <dbReference type="ChEBI" id="CHEBI:58225"/>
        <dbReference type="EC" id="5.3.1.9"/>
    </reaction>
</comment>
<dbReference type="InterPro" id="IPR046348">
    <property type="entry name" value="SIS_dom_sf"/>
</dbReference>
<dbReference type="GO" id="GO:0005829">
    <property type="term" value="C:cytosol"/>
    <property type="evidence" value="ECO:0007669"/>
    <property type="project" value="TreeGrafter"/>
</dbReference>
<dbReference type="InterPro" id="IPR001672">
    <property type="entry name" value="G6P_Isomerase"/>
</dbReference>
<dbReference type="EC" id="5.3.1.9" evidence="4"/>
<evidence type="ECO:0000259" key="5">
    <source>
        <dbReference type="PROSITE" id="PS51464"/>
    </source>
</evidence>
<gene>
    <name evidence="6" type="ORF">DKT69_36875</name>
</gene>
<dbReference type="PRINTS" id="PR00662">
    <property type="entry name" value="G6PISOMERASE"/>
</dbReference>
<evidence type="ECO:0000256" key="3">
    <source>
        <dbReference type="ARBA" id="ARBA00023235"/>
    </source>
</evidence>
<dbReference type="PROSITE" id="PS51463">
    <property type="entry name" value="P_GLUCOSE_ISOMERASE_3"/>
    <property type="match status" value="1"/>
</dbReference>
<dbReference type="GO" id="GO:0097367">
    <property type="term" value="F:carbohydrate derivative binding"/>
    <property type="evidence" value="ECO:0007669"/>
    <property type="project" value="InterPro"/>
</dbReference>
<dbReference type="EMBL" id="QGKS01000520">
    <property type="protein sequence ID" value="PWR06433.1"/>
    <property type="molecule type" value="Genomic_DNA"/>
</dbReference>
<accession>A0A317D1H2</accession>
<dbReference type="PROSITE" id="PS51464">
    <property type="entry name" value="SIS"/>
    <property type="match status" value="1"/>
</dbReference>
<evidence type="ECO:0000313" key="6">
    <source>
        <dbReference type="EMBL" id="PWR06433.1"/>
    </source>
</evidence>
<dbReference type="SUPFAM" id="SSF53697">
    <property type="entry name" value="SIS domain"/>
    <property type="match status" value="1"/>
</dbReference>